<proteinExistence type="inferred from homology"/>
<dbReference type="InterPro" id="IPR017937">
    <property type="entry name" value="Thioredoxin_CS"/>
</dbReference>
<feature type="active site" description="Nucleophile" evidence="3">
    <location>
        <position position="30"/>
    </location>
</feature>
<dbReference type="Proteomes" id="UP000193944">
    <property type="component" value="Unassembled WGS sequence"/>
</dbReference>
<dbReference type="OrthoDB" id="10263751at2759"/>
<evidence type="ECO:0000259" key="5">
    <source>
        <dbReference type="PROSITE" id="PS51352"/>
    </source>
</evidence>
<feature type="site" description="Contributes to redox potential value" evidence="3">
    <location>
        <position position="31"/>
    </location>
</feature>
<evidence type="ECO:0000256" key="2">
    <source>
        <dbReference type="PIRNR" id="PIRNR000077"/>
    </source>
</evidence>
<feature type="site" description="Contributes to redox potential value" evidence="3">
    <location>
        <position position="32"/>
    </location>
</feature>
<dbReference type="PANTHER" id="PTHR46115">
    <property type="entry name" value="THIOREDOXIN-LIKE PROTEIN 1"/>
    <property type="match status" value="1"/>
</dbReference>
<dbReference type="STRING" id="1754192.A0A1Y1XLC3"/>
<gene>
    <name evidence="6" type="ORF">BCR32DRAFT_275343</name>
</gene>
<evidence type="ECO:0000313" key="7">
    <source>
        <dbReference type="Proteomes" id="UP000193944"/>
    </source>
</evidence>
<sequence>MITEIENVEAYKDAISKPTLSVVDFYATWCGPCQMIHPVVEEFSETYTNVSFYQVDVDNASEVTKMAGIRCMPTFKFFKNSELVGEFEGAKRDELEEFIKKNM</sequence>
<evidence type="ECO:0000256" key="3">
    <source>
        <dbReference type="PIRSR" id="PIRSR000077-1"/>
    </source>
</evidence>
<dbReference type="InterPro" id="IPR013766">
    <property type="entry name" value="Thioredoxin_domain"/>
</dbReference>
<dbReference type="FunFam" id="3.40.30.10:FF:000245">
    <property type="entry name" value="Thioredoxin"/>
    <property type="match status" value="1"/>
</dbReference>
<dbReference type="PROSITE" id="PS00194">
    <property type="entry name" value="THIOREDOXIN_1"/>
    <property type="match status" value="1"/>
</dbReference>
<keyword evidence="1 4" id="KW-1015">Disulfide bond</keyword>
<dbReference type="CDD" id="cd02947">
    <property type="entry name" value="TRX_family"/>
    <property type="match status" value="1"/>
</dbReference>
<dbReference type="EMBL" id="MCFG01000020">
    <property type="protein sequence ID" value="ORX86559.1"/>
    <property type="molecule type" value="Genomic_DNA"/>
</dbReference>
<name>A0A1Y1XLC3_9FUNG</name>
<comment type="caution">
    <text evidence="6">The sequence shown here is derived from an EMBL/GenBank/DDBJ whole genome shotgun (WGS) entry which is preliminary data.</text>
</comment>
<keyword evidence="7" id="KW-1185">Reference proteome</keyword>
<organism evidence="6 7">
    <name type="scientific">Anaeromyces robustus</name>
    <dbReference type="NCBI Taxonomy" id="1754192"/>
    <lineage>
        <taxon>Eukaryota</taxon>
        <taxon>Fungi</taxon>
        <taxon>Fungi incertae sedis</taxon>
        <taxon>Chytridiomycota</taxon>
        <taxon>Chytridiomycota incertae sedis</taxon>
        <taxon>Neocallimastigomycetes</taxon>
        <taxon>Neocallimastigales</taxon>
        <taxon>Neocallimastigaceae</taxon>
        <taxon>Anaeromyces</taxon>
    </lineage>
</organism>
<dbReference type="GO" id="GO:0015035">
    <property type="term" value="F:protein-disulfide reductase activity"/>
    <property type="evidence" value="ECO:0007669"/>
    <property type="project" value="InterPro"/>
</dbReference>
<accession>A0A1Y1XLC3</accession>
<dbReference type="PROSITE" id="PS51352">
    <property type="entry name" value="THIOREDOXIN_2"/>
    <property type="match status" value="1"/>
</dbReference>
<dbReference type="InterPro" id="IPR005746">
    <property type="entry name" value="Thioredoxin"/>
</dbReference>
<feature type="domain" description="Thioredoxin" evidence="5">
    <location>
        <begin position="1"/>
        <end position="103"/>
    </location>
</feature>
<dbReference type="InterPro" id="IPR036249">
    <property type="entry name" value="Thioredoxin-like_sf"/>
</dbReference>
<comment type="similarity">
    <text evidence="2">Belongs to the thioredoxin family.</text>
</comment>
<evidence type="ECO:0000256" key="4">
    <source>
        <dbReference type="PIRSR" id="PIRSR000077-4"/>
    </source>
</evidence>
<protein>
    <recommendedName>
        <fullName evidence="2">Thioredoxin</fullName>
    </recommendedName>
</protein>
<evidence type="ECO:0000313" key="6">
    <source>
        <dbReference type="EMBL" id="ORX86559.1"/>
    </source>
</evidence>
<evidence type="ECO:0000256" key="1">
    <source>
        <dbReference type="ARBA" id="ARBA00023157"/>
    </source>
</evidence>
<keyword evidence="4" id="KW-0676">Redox-active center</keyword>
<feature type="site" description="Deprotonates C-terminal active site Cys" evidence="3">
    <location>
        <position position="24"/>
    </location>
</feature>
<reference evidence="6 7" key="2">
    <citation type="submission" date="2016-08" db="EMBL/GenBank/DDBJ databases">
        <title>Pervasive Adenine N6-methylation of Active Genes in Fungi.</title>
        <authorList>
            <consortium name="DOE Joint Genome Institute"/>
            <person name="Mondo S.J."/>
            <person name="Dannebaum R.O."/>
            <person name="Kuo R.C."/>
            <person name="Labutti K."/>
            <person name="Haridas S."/>
            <person name="Kuo A."/>
            <person name="Salamov A."/>
            <person name="Ahrendt S.R."/>
            <person name="Lipzen A."/>
            <person name="Sullivan W."/>
            <person name="Andreopoulos W.B."/>
            <person name="Clum A."/>
            <person name="Lindquist E."/>
            <person name="Daum C."/>
            <person name="Ramamoorthy G.K."/>
            <person name="Gryganskyi A."/>
            <person name="Culley D."/>
            <person name="Magnuson J.K."/>
            <person name="James T.Y."/>
            <person name="O'Malley M.A."/>
            <person name="Stajich J.E."/>
            <person name="Spatafora J.W."/>
            <person name="Visel A."/>
            <person name="Grigoriev I.V."/>
        </authorList>
    </citation>
    <scope>NUCLEOTIDE SEQUENCE [LARGE SCALE GENOMIC DNA]</scope>
    <source>
        <strain evidence="6 7">S4</strain>
    </source>
</reference>
<dbReference type="Gene3D" id="3.40.30.10">
    <property type="entry name" value="Glutaredoxin"/>
    <property type="match status" value="1"/>
</dbReference>
<dbReference type="PIRSF" id="PIRSF000077">
    <property type="entry name" value="Thioredoxin"/>
    <property type="match status" value="1"/>
</dbReference>
<dbReference type="Pfam" id="PF00085">
    <property type="entry name" value="Thioredoxin"/>
    <property type="match status" value="1"/>
</dbReference>
<feature type="disulfide bond" description="Redox-active" evidence="4">
    <location>
        <begin position="30"/>
        <end position="33"/>
    </location>
</feature>
<dbReference type="PRINTS" id="PR00421">
    <property type="entry name" value="THIOREDOXIN"/>
</dbReference>
<feature type="active site" description="Nucleophile" evidence="3">
    <location>
        <position position="33"/>
    </location>
</feature>
<reference evidence="6 7" key="1">
    <citation type="submission" date="2016-08" db="EMBL/GenBank/DDBJ databases">
        <title>A Parts List for Fungal Cellulosomes Revealed by Comparative Genomics.</title>
        <authorList>
            <consortium name="DOE Joint Genome Institute"/>
            <person name="Haitjema C.H."/>
            <person name="Gilmore S.P."/>
            <person name="Henske J.K."/>
            <person name="Solomon K.V."/>
            <person name="De Groot R."/>
            <person name="Kuo A."/>
            <person name="Mondo S.J."/>
            <person name="Salamov A.A."/>
            <person name="Labutti K."/>
            <person name="Zhao Z."/>
            <person name="Chiniquy J."/>
            <person name="Barry K."/>
            <person name="Brewer H.M."/>
            <person name="Purvine S.O."/>
            <person name="Wright A.T."/>
            <person name="Boxma B."/>
            <person name="Van Alen T."/>
            <person name="Hackstein J.H."/>
            <person name="Baker S.E."/>
            <person name="Grigoriev I.V."/>
            <person name="O'Malley M.A."/>
        </authorList>
    </citation>
    <scope>NUCLEOTIDE SEQUENCE [LARGE SCALE GENOMIC DNA]</scope>
    <source>
        <strain evidence="6 7">S4</strain>
    </source>
</reference>
<dbReference type="AlphaFoldDB" id="A0A1Y1XLC3"/>
<dbReference type="SUPFAM" id="SSF52833">
    <property type="entry name" value="Thioredoxin-like"/>
    <property type="match status" value="1"/>
</dbReference>